<dbReference type="PATRIC" id="fig|1461584.3.peg.666"/>
<sequence length="42" mass="4693">MAGKSPRGSGAKKTGRTILEKRAEKRARAETSEIIKPRKNQR</sequence>
<reference evidence="2" key="1">
    <citation type="submission" date="2014-07" db="EMBL/GenBank/DDBJ databases">
        <authorList>
            <person name="Urmite Genomes Urmite Genomes"/>
        </authorList>
    </citation>
    <scope>NUCLEOTIDE SEQUENCE</scope>
    <source>
        <strain evidence="2">11W110_air</strain>
    </source>
</reference>
<evidence type="ECO:0000256" key="1">
    <source>
        <dbReference type="SAM" id="MobiDB-lite"/>
    </source>
</evidence>
<gene>
    <name evidence="2" type="ORF">BN1051_00675</name>
</gene>
<accession>A0A078MIZ7</accession>
<proteinExistence type="predicted"/>
<protein>
    <submittedName>
        <fullName evidence="2">Uncharacterized protein</fullName>
    </submittedName>
</protein>
<feature type="compositionally biased region" description="Basic and acidic residues" evidence="1">
    <location>
        <begin position="18"/>
        <end position="36"/>
    </location>
</feature>
<dbReference type="AlphaFoldDB" id="A0A078MIZ7"/>
<evidence type="ECO:0000313" key="2">
    <source>
        <dbReference type="EMBL" id="CEA07363.1"/>
    </source>
</evidence>
<feature type="region of interest" description="Disordered" evidence="1">
    <location>
        <begin position="1"/>
        <end position="42"/>
    </location>
</feature>
<organism evidence="2">
    <name type="scientific">Arthrobacter saudimassiliensis</name>
    <dbReference type="NCBI Taxonomy" id="1461584"/>
    <lineage>
        <taxon>Bacteria</taxon>
        <taxon>Bacillati</taxon>
        <taxon>Actinomycetota</taxon>
        <taxon>Actinomycetes</taxon>
        <taxon>Micrococcales</taxon>
        <taxon>Micrococcaceae</taxon>
        <taxon>Arthrobacter</taxon>
    </lineage>
</organism>
<dbReference type="EMBL" id="LN483070">
    <property type="protein sequence ID" value="CEA07363.1"/>
    <property type="molecule type" value="Genomic_DNA"/>
</dbReference>
<name>A0A078MIZ7_9MICC</name>